<feature type="domain" description="AB hydrolase-1" evidence="2">
    <location>
        <begin position="24"/>
        <end position="282"/>
    </location>
</feature>
<gene>
    <name evidence="3" type="ORF">GOQ27_10620</name>
</gene>
<dbReference type="Proteomes" id="UP000724672">
    <property type="component" value="Unassembled WGS sequence"/>
</dbReference>
<dbReference type="RefSeq" id="WP_203366845.1">
    <property type="nucleotide sequence ID" value="NZ_WSFT01000039.1"/>
</dbReference>
<dbReference type="GO" id="GO:0016020">
    <property type="term" value="C:membrane"/>
    <property type="evidence" value="ECO:0007669"/>
    <property type="project" value="TreeGrafter"/>
</dbReference>
<sequence>MNEINIDITGNNVRIHEWGNNDNPTIICLHGLGSTSLSFLELGEALKNKYHIYSIDLPGHGETSTFESDEEYEIPNLVLWVDKVIKTLQKDSFFLLAHSWGGDITLHYAARYPEKVIKLLLLDGGYYIKDRLYSIASNLYDEGKLKGRSSCSLEEEIEYYIKDFDEYVFDTWEDFIKVEKGAYMKWSPLKEVSSRDLMKKEDGKQKFRASGNTARRAILSMSKNPTKEIWDNLSNNILLLQSTLPESWLNIRNTLSNEFRQETNAKVKKIDNTTHMLHWDKPEIIVKEIINWFK</sequence>
<name>A0A942UZ13_9FIRM</name>
<dbReference type="Pfam" id="PF00561">
    <property type="entry name" value="Abhydrolase_1"/>
    <property type="match status" value="1"/>
</dbReference>
<dbReference type="EMBL" id="WSFT01000039">
    <property type="protein sequence ID" value="MBS4538921.1"/>
    <property type="molecule type" value="Genomic_DNA"/>
</dbReference>
<dbReference type="InterPro" id="IPR029058">
    <property type="entry name" value="AB_hydrolase_fold"/>
</dbReference>
<dbReference type="AlphaFoldDB" id="A0A942UZ13"/>
<dbReference type="Gene3D" id="3.40.50.1820">
    <property type="entry name" value="alpha/beta hydrolase"/>
    <property type="match status" value="1"/>
</dbReference>
<keyword evidence="4" id="KW-1185">Reference proteome</keyword>
<dbReference type="GO" id="GO:0016787">
    <property type="term" value="F:hydrolase activity"/>
    <property type="evidence" value="ECO:0007669"/>
    <property type="project" value="UniProtKB-KW"/>
</dbReference>
<evidence type="ECO:0000313" key="3">
    <source>
        <dbReference type="EMBL" id="MBS4538921.1"/>
    </source>
</evidence>
<evidence type="ECO:0000313" key="4">
    <source>
        <dbReference type="Proteomes" id="UP000724672"/>
    </source>
</evidence>
<dbReference type="InterPro" id="IPR050266">
    <property type="entry name" value="AB_hydrolase_sf"/>
</dbReference>
<comment type="caution">
    <text evidence="3">The sequence shown here is derived from an EMBL/GenBank/DDBJ whole genome shotgun (WGS) entry which is preliminary data.</text>
</comment>
<dbReference type="PANTHER" id="PTHR43798:SF31">
    <property type="entry name" value="AB HYDROLASE SUPERFAMILY PROTEIN YCLE"/>
    <property type="match status" value="1"/>
</dbReference>
<accession>A0A942UZ13</accession>
<protein>
    <submittedName>
        <fullName evidence="3">Alpha/beta hydrolase</fullName>
    </submittedName>
</protein>
<reference evidence="3" key="1">
    <citation type="submission" date="2019-12" db="EMBL/GenBank/DDBJ databases">
        <title>Clostridiaceae gen. nov. sp. nov., isolated from sediment in Xinjiang, China.</title>
        <authorList>
            <person name="Zhang R."/>
        </authorList>
    </citation>
    <scope>NUCLEOTIDE SEQUENCE</scope>
    <source>
        <strain evidence="3">D2Q-11</strain>
    </source>
</reference>
<dbReference type="SUPFAM" id="SSF53474">
    <property type="entry name" value="alpha/beta-Hydrolases"/>
    <property type="match status" value="1"/>
</dbReference>
<evidence type="ECO:0000256" key="1">
    <source>
        <dbReference type="ARBA" id="ARBA00022801"/>
    </source>
</evidence>
<dbReference type="InterPro" id="IPR000073">
    <property type="entry name" value="AB_hydrolase_1"/>
</dbReference>
<evidence type="ECO:0000259" key="2">
    <source>
        <dbReference type="Pfam" id="PF00561"/>
    </source>
</evidence>
<keyword evidence="1 3" id="KW-0378">Hydrolase</keyword>
<dbReference type="PRINTS" id="PR00111">
    <property type="entry name" value="ABHYDROLASE"/>
</dbReference>
<organism evidence="3 4">
    <name type="scientific">Anaeromonas frigoriresistens</name>
    <dbReference type="NCBI Taxonomy" id="2683708"/>
    <lineage>
        <taxon>Bacteria</taxon>
        <taxon>Bacillati</taxon>
        <taxon>Bacillota</taxon>
        <taxon>Tissierellia</taxon>
        <taxon>Tissierellales</taxon>
        <taxon>Thermohalobacteraceae</taxon>
        <taxon>Anaeromonas</taxon>
    </lineage>
</organism>
<proteinExistence type="predicted"/>
<dbReference type="PANTHER" id="PTHR43798">
    <property type="entry name" value="MONOACYLGLYCEROL LIPASE"/>
    <property type="match status" value="1"/>
</dbReference>